<evidence type="ECO:0000313" key="3">
    <source>
        <dbReference type="Proteomes" id="UP001152747"/>
    </source>
</evidence>
<comment type="caution">
    <text evidence="2">The sequence shown here is derived from an EMBL/GenBank/DDBJ whole genome shotgun (WGS) entry which is preliminary data.</text>
</comment>
<organism evidence="2 3">
    <name type="scientific">Caenorhabditis angaria</name>
    <dbReference type="NCBI Taxonomy" id="860376"/>
    <lineage>
        <taxon>Eukaryota</taxon>
        <taxon>Metazoa</taxon>
        <taxon>Ecdysozoa</taxon>
        <taxon>Nematoda</taxon>
        <taxon>Chromadorea</taxon>
        <taxon>Rhabditida</taxon>
        <taxon>Rhabditina</taxon>
        <taxon>Rhabditomorpha</taxon>
        <taxon>Rhabditoidea</taxon>
        <taxon>Rhabditidae</taxon>
        <taxon>Peloderinae</taxon>
        <taxon>Caenorhabditis</taxon>
    </lineage>
</organism>
<protein>
    <submittedName>
        <fullName evidence="2">Uncharacterized protein</fullName>
    </submittedName>
</protein>
<feature type="compositionally biased region" description="Polar residues" evidence="1">
    <location>
        <begin position="127"/>
        <end position="138"/>
    </location>
</feature>
<proteinExistence type="predicted"/>
<sequence>MVELDHNQKPTTSQFTQDISSNIFRSNDEIMRLKRLRRFKRQFSIYVQTDDIDKNDGKDDDQLFKYPGDLRGIKRKRIIVKKPINEKRKTFSHQQSIQQKDDPSDGDEKIEIESGKNENCEAENKATCENSGSLKIDN</sequence>
<reference evidence="2" key="1">
    <citation type="submission" date="2022-11" db="EMBL/GenBank/DDBJ databases">
        <authorList>
            <person name="Kikuchi T."/>
        </authorList>
    </citation>
    <scope>NUCLEOTIDE SEQUENCE</scope>
    <source>
        <strain evidence="2">PS1010</strain>
    </source>
</reference>
<evidence type="ECO:0000313" key="2">
    <source>
        <dbReference type="EMBL" id="CAI5455586.1"/>
    </source>
</evidence>
<dbReference type="EMBL" id="CANHGI010000006">
    <property type="protein sequence ID" value="CAI5455586.1"/>
    <property type="molecule type" value="Genomic_DNA"/>
</dbReference>
<name>A0A9P1J025_9PELO</name>
<accession>A0A9P1J025</accession>
<gene>
    <name evidence="2" type="ORF">CAMP_LOCUS18223</name>
</gene>
<feature type="compositionally biased region" description="Basic and acidic residues" evidence="1">
    <location>
        <begin position="99"/>
        <end position="126"/>
    </location>
</feature>
<dbReference type="Proteomes" id="UP001152747">
    <property type="component" value="Unassembled WGS sequence"/>
</dbReference>
<feature type="region of interest" description="Disordered" evidence="1">
    <location>
        <begin position="84"/>
        <end position="138"/>
    </location>
</feature>
<evidence type="ECO:0000256" key="1">
    <source>
        <dbReference type="SAM" id="MobiDB-lite"/>
    </source>
</evidence>
<keyword evidence="3" id="KW-1185">Reference proteome</keyword>
<dbReference type="AlphaFoldDB" id="A0A9P1J025"/>